<dbReference type="EMBL" id="HBIV01003507">
    <property type="protein sequence ID" value="CAE0647371.1"/>
    <property type="molecule type" value="Transcribed_RNA"/>
</dbReference>
<comment type="pathway">
    <text evidence="1">Amino-acid biosynthesis; L-tryptophan biosynthesis; L-tryptophan from chorismate: step 1/5.</text>
</comment>
<dbReference type="NCBIfam" id="TIGR00566">
    <property type="entry name" value="trpG_papA"/>
    <property type="match status" value="1"/>
</dbReference>
<dbReference type="InterPro" id="IPR050472">
    <property type="entry name" value="Anth_synth/Amidotransfase"/>
</dbReference>
<reference evidence="10" key="1">
    <citation type="submission" date="2021-01" db="EMBL/GenBank/DDBJ databases">
        <authorList>
            <person name="Corre E."/>
            <person name="Pelletier E."/>
            <person name="Niang G."/>
            <person name="Scheremetjew M."/>
            <person name="Finn R."/>
            <person name="Kale V."/>
            <person name="Holt S."/>
            <person name="Cochrane G."/>
            <person name="Meng A."/>
            <person name="Brown T."/>
            <person name="Cohen L."/>
        </authorList>
    </citation>
    <scope>NUCLEOTIDE SEQUENCE</scope>
    <source>
        <strain evidence="10">CCCM811</strain>
    </source>
</reference>
<evidence type="ECO:0000256" key="3">
    <source>
        <dbReference type="ARBA" id="ARBA00022605"/>
    </source>
</evidence>
<dbReference type="InterPro" id="IPR029062">
    <property type="entry name" value="Class_I_gatase-like"/>
</dbReference>
<dbReference type="PROSITE" id="PS51273">
    <property type="entry name" value="GATASE_TYPE_1"/>
    <property type="match status" value="1"/>
</dbReference>
<dbReference type="CDD" id="cd01743">
    <property type="entry name" value="GATase1_Anthranilate_Synthase"/>
    <property type="match status" value="1"/>
</dbReference>
<evidence type="ECO:0000256" key="6">
    <source>
        <dbReference type="ARBA" id="ARBA00023141"/>
    </source>
</evidence>
<protein>
    <recommendedName>
        <fullName evidence="2">anthranilate synthase</fullName>
        <ecNumber evidence="2">4.1.3.27</ecNumber>
    </recommendedName>
</protein>
<evidence type="ECO:0000259" key="9">
    <source>
        <dbReference type="Pfam" id="PF00117"/>
    </source>
</evidence>
<dbReference type="EC" id="4.1.3.27" evidence="2"/>
<keyword evidence="5" id="KW-0315">Glutamine amidotransferase</keyword>
<evidence type="ECO:0000256" key="8">
    <source>
        <dbReference type="ARBA" id="ARBA00023268"/>
    </source>
</evidence>
<organism evidence="10">
    <name type="scientific">Lotharella globosa</name>
    <dbReference type="NCBI Taxonomy" id="91324"/>
    <lineage>
        <taxon>Eukaryota</taxon>
        <taxon>Sar</taxon>
        <taxon>Rhizaria</taxon>
        <taxon>Cercozoa</taxon>
        <taxon>Chlorarachniophyceae</taxon>
        <taxon>Lotharella</taxon>
    </lineage>
</organism>
<keyword evidence="7" id="KW-0456">Lyase</keyword>
<dbReference type="InterPro" id="IPR017926">
    <property type="entry name" value="GATASE"/>
</dbReference>
<feature type="domain" description="Glutamine amidotransferase" evidence="9">
    <location>
        <begin position="11"/>
        <end position="192"/>
    </location>
</feature>
<dbReference type="PRINTS" id="PR00097">
    <property type="entry name" value="ANTSNTHASEII"/>
</dbReference>
<keyword evidence="4" id="KW-0822">Tryptophan biosynthesis</keyword>
<dbReference type="PRINTS" id="PR00099">
    <property type="entry name" value="CPSGATASE"/>
</dbReference>
<dbReference type="SUPFAM" id="SSF52317">
    <property type="entry name" value="Class I glutamine amidotransferase-like"/>
    <property type="match status" value="1"/>
</dbReference>
<dbReference type="AlphaFoldDB" id="A0A7S3YC67"/>
<dbReference type="PRINTS" id="PR00096">
    <property type="entry name" value="GATASE"/>
</dbReference>
<dbReference type="Gene3D" id="3.40.50.880">
    <property type="match status" value="1"/>
</dbReference>
<sequence length="196" mass="21650">MILTCVLFQIMIDNYDSFTYNVYQYLSELGAKVVVARNDKITVEEIQKINPINIVISPGPGSPKDAGVSIDVIKAFAGKVPILGICLGHQCIYELYGGDVVVSGEIWHGKTSEMFHDSKGLYKGIPSPFKATRYHSLVGKPETLPKELIVTCKTKNGLIQGVRHKTLPIYGVQYHPESCISEHGKKLLANFLAIKM</sequence>
<keyword evidence="3" id="KW-0028">Amino-acid biosynthesis</keyword>
<evidence type="ECO:0000256" key="7">
    <source>
        <dbReference type="ARBA" id="ARBA00023239"/>
    </source>
</evidence>
<keyword evidence="6" id="KW-0057">Aromatic amino acid biosynthesis</keyword>
<dbReference type="Pfam" id="PF00117">
    <property type="entry name" value="GATase"/>
    <property type="match status" value="1"/>
</dbReference>
<dbReference type="GO" id="GO:0000162">
    <property type="term" value="P:L-tryptophan biosynthetic process"/>
    <property type="evidence" value="ECO:0007669"/>
    <property type="project" value="UniProtKB-KW"/>
</dbReference>
<accession>A0A7S3YC67</accession>
<evidence type="ECO:0000256" key="2">
    <source>
        <dbReference type="ARBA" id="ARBA00012266"/>
    </source>
</evidence>
<evidence type="ECO:0000256" key="5">
    <source>
        <dbReference type="ARBA" id="ARBA00022962"/>
    </source>
</evidence>
<dbReference type="PANTHER" id="PTHR43418">
    <property type="entry name" value="MULTIFUNCTIONAL TRYPTOPHAN BIOSYNTHESIS PROTEIN-RELATED"/>
    <property type="match status" value="1"/>
</dbReference>
<evidence type="ECO:0000313" key="10">
    <source>
        <dbReference type="EMBL" id="CAE0647371.1"/>
    </source>
</evidence>
<dbReference type="InterPro" id="IPR006221">
    <property type="entry name" value="TrpG/PapA_dom"/>
</dbReference>
<evidence type="ECO:0000256" key="1">
    <source>
        <dbReference type="ARBA" id="ARBA00004873"/>
    </source>
</evidence>
<dbReference type="PANTHER" id="PTHR43418:SF4">
    <property type="entry name" value="MULTIFUNCTIONAL TRYPTOPHAN BIOSYNTHESIS PROTEIN"/>
    <property type="match status" value="1"/>
</dbReference>
<dbReference type="GO" id="GO:0004049">
    <property type="term" value="F:anthranilate synthase activity"/>
    <property type="evidence" value="ECO:0007669"/>
    <property type="project" value="UniProtKB-EC"/>
</dbReference>
<keyword evidence="8" id="KW-0511">Multifunctional enzyme</keyword>
<gene>
    <name evidence="10" type="ORF">LGLO00237_LOCUS2403</name>
</gene>
<proteinExistence type="predicted"/>
<dbReference type="GO" id="GO:0005829">
    <property type="term" value="C:cytosol"/>
    <property type="evidence" value="ECO:0007669"/>
    <property type="project" value="TreeGrafter"/>
</dbReference>
<evidence type="ECO:0000256" key="4">
    <source>
        <dbReference type="ARBA" id="ARBA00022822"/>
    </source>
</evidence>
<name>A0A7S3YC67_9EUKA</name>
<dbReference type="FunFam" id="3.40.50.880:FF:000031">
    <property type="entry name" value="Multifunctional tryptophan biosynthesis protein"/>
    <property type="match status" value="1"/>
</dbReference>